<reference evidence="2" key="1">
    <citation type="submission" date="2022-11" db="UniProtKB">
        <authorList>
            <consortium name="WormBaseParasite"/>
        </authorList>
    </citation>
    <scope>IDENTIFICATION</scope>
</reference>
<name>A0AC35G8M7_9BILA</name>
<evidence type="ECO:0000313" key="2">
    <source>
        <dbReference type="WBParaSite" id="PS1159_v2.g24695.t1"/>
    </source>
</evidence>
<protein>
    <submittedName>
        <fullName evidence="2">ATP synthase F0 subunit 8</fullName>
    </submittedName>
</protein>
<sequence>MGKLEFVVVYFFGWFYFALVLWLFIGNSVIFGYFMVNEYFWYFFKCKQMVLLRKMCIFILVFFVDGLFF</sequence>
<dbReference type="Proteomes" id="UP000887580">
    <property type="component" value="Unplaced"/>
</dbReference>
<accession>A0AC35G8M7</accession>
<proteinExistence type="predicted"/>
<evidence type="ECO:0000313" key="1">
    <source>
        <dbReference type="Proteomes" id="UP000887580"/>
    </source>
</evidence>
<dbReference type="WBParaSite" id="PS1159_v2.g24695.t1">
    <property type="protein sequence ID" value="PS1159_v2.g24695.t1"/>
    <property type="gene ID" value="PS1159_v2.g24695"/>
</dbReference>
<organism evidence="1 2">
    <name type="scientific">Panagrolaimus sp. PS1159</name>
    <dbReference type="NCBI Taxonomy" id="55785"/>
    <lineage>
        <taxon>Eukaryota</taxon>
        <taxon>Metazoa</taxon>
        <taxon>Ecdysozoa</taxon>
        <taxon>Nematoda</taxon>
        <taxon>Chromadorea</taxon>
        <taxon>Rhabditida</taxon>
        <taxon>Tylenchina</taxon>
        <taxon>Panagrolaimomorpha</taxon>
        <taxon>Panagrolaimoidea</taxon>
        <taxon>Panagrolaimidae</taxon>
        <taxon>Panagrolaimus</taxon>
    </lineage>
</organism>